<feature type="compositionally biased region" description="Basic and acidic residues" evidence="1">
    <location>
        <begin position="32"/>
        <end position="49"/>
    </location>
</feature>
<dbReference type="Pfam" id="PF24336">
    <property type="entry name" value="DUF7504"/>
    <property type="match status" value="1"/>
</dbReference>
<feature type="compositionally biased region" description="Basic and acidic residues" evidence="1">
    <location>
        <begin position="56"/>
        <end position="73"/>
    </location>
</feature>
<dbReference type="InterPro" id="IPR055927">
    <property type="entry name" value="DUF7504"/>
</dbReference>
<dbReference type="EMBL" id="JBHMAJ010000006">
    <property type="protein sequence ID" value="MFB9824385.1"/>
    <property type="molecule type" value="Genomic_DNA"/>
</dbReference>
<evidence type="ECO:0000256" key="1">
    <source>
        <dbReference type="SAM" id="MobiDB-lite"/>
    </source>
</evidence>
<dbReference type="Proteomes" id="UP001589595">
    <property type="component" value="Unassembled WGS sequence"/>
</dbReference>
<dbReference type="AlphaFoldDB" id="A0ABD5MKW8"/>
<feature type="region of interest" description="Disordered" evidence="1">
    <location>
        <begin position="1"/>
        <end position="96"/>
    </location>
</feature>
<dbReference type="RefSeq" id="WP_222922488.1">
    <property type="nucleotide sequence ID" value="NZ_CP082286.1"/>
</dbReference>
<evidence type="ECO:0008006" key="4">
    <source>
        <dbReference type="Google" id="ProtNLM"/>
    </source>
</evidence>
<dbReference type="GeneID" id="67209778"/>
<proteinExistence type="predicted"/>
<name>A0ABD5MKW8_9EURY</name>
<accession>A0ABD5MKW8</accession>
<protein>
    <recommendedName>
        <fullName evidence="4">KaiC-like domain-containing protein</fullName>
    </recommendedName>
</protein>
<sequence>MSSDESRDPDADETESDLGALRDIAQDVDGGEEGRDTDTTPDGESRSRTLSDLAESIDRRTGGEPNRTDHADPDGYAMDDWDAVDSPETGGVSSSAEDTIATLLELVGDIPNVLVKGPEGAVIEDILCSRLLAGRSGEPIDVVLVAINESPLQRLSILRNYLPVEIGELTVIHVPMYSDRVSAGEFDRSVNVQRVSDPTDLRRIGILISRTIADWMDSTNETAVCMHSLSELLEASTEHQRIFRFLHVLTGRISTANARAQYHLDPSRHTTETIGTFASLFEATVEYDEDGDVSLE</sequence>
<keyword evidence="3" id="KW-1185">Reference proteome</keyword>
<reference evidence="2" key="1">
    <citation type="submission" date="2024-09" db="EMBL/GenBank/DDBJ databases">
        <authorList>
            <person name="Sun Q."/>
        </authorList>
    </citation>
    <scope>NUCLEOTIDE SEQUENCE [LARGE SCALE GENOMIC DNA]</scope>
    <source>
        <strain evidence="2">JCM 31273</strain>
    </source>
</reference>
<organism evidence="2 3">
    <name type="scientific">Halobaculum roseum</name>
    <dbReference type="NCBI Taxonomy" id="2175149"/>
    <lineage>
        <taxon>Archaea</taxon>
        <taxon>Methanobacteriati</taxon>
        <taxon>Methanobacteriota</taxon>
        <taxon>Stenosarchaea group</taxon>
        <taxon>Halobacteria</taxon>
        <taxon>Halobacteriales</taxon>
        <taxon>Haloferacaceae</taxon>
        <taxon>Halobaculum</taxon>
    </lineage>
</organism>
<comment type="caution">
    <text evidence="2">The sequence shown here is derived from an EMBL/GenBank/DDBJ whole genome shotgun (WGS) entry which is preliminary data.</text>
</comment>
<gene>
    <name evidence="2" type="ORF">ACFFOL_09430</name>
</gene>
<evidence type="ECO:0000313" key="3">
    <source>
        <dbReference type="Proteomes" id="UP001589595"/>
    </source>
</evidence>
<evidence type="ECO:0000313" key="2">
    <source>
        <dbReference type="EMBL" id="MFB9824385.1"/>
    </source>
</evidence>